<keyword evidence="1" id="KW-0812">Transmembrane</keyword>
<feature type="non-terminal residue" evidence="3">
    <location>
        <position position="214"/>
    </location>
</feature>
<dbReference type="PROSITE" id="PS51468">
    <property type="entry name" value="VIT"/>
    <property type="match status" value="1"/>
</dbReference>
<keyword evidence="1" id="KW-1133">Transmembrane helix</keyword>
<accession>X1IEY3</accession>
<reference evidence="3" key="1">
    <citation type="journal article" date="2014" name="Front. Microbiol.">
        <title>High frequency of phylogenetically diverse reductive dehalogenase-homologous genes in deep subseafloor sedimentary metagenomes.</title>
        <authorList>
            <person name="Kawai M."/>
            <person name="Futagami T."/>
            <person name="Toyoda A."/>
            <person name="Takaki Y."/>
            <person name="Nishi S."/>
            <person name="Hori S."/>
            <person name="Arai W."/>
            <person name="Tsubouchi T."/>
            <person name="Morono Y."/>
            <person name="Uchiyama I."/>
            <person name="Ito T."/>
            <person name="Fujiyama A."/>
            <person name="Inagaki F."/>
            <person name="Takami H."/>
        </authorList>
    </citation>
    <scope>NUCLEOTIDE SEQUENCE</scope>
    <source>
        <strain evidence="3">Expedition CK06-06</strain>
    </source>
</reference>
<feature type="domain" description="VIT" evidence="2">
    <location>
        <begin position="62"/>
        <end position="190"/>
    </location>
</feature>
<dbReference type="SMART" id="SM00609">
    <property type="entry name" value="VIT"/>
    <property type="match status" value="1"/>
</dbReference>
<feature type="transmembrane region" description="Helical" evidence="1">
    <location>
        <begin position="21"/>
        <end position="42"/>
    </location>
</feature>
<name>X1IEY3_9ZZZZ</name>
<dbReference type="PANTHER" id="PTHR45737">
    <property type="entry name" value="VON WILLEBRAND FACTOR A DOMAIN-CONTAINING PROTEIN 5A"/>
    <property type="match status" value="1"/>
</dbReference>
<dbReference type="PANTHER" id="PTHR45737:SF6">
    <property type="entry name" value="VON WILLEBRAND FACTOR A DOMAIN-CONTAINING PROTEIN 5A"/>
    <property type="match status" value="1"/>
</dbReference>
<evidence type="ECO:0000259" key="2">
    <source>
        <dbReference type="PROSITE" id="PS51468"/>
    </source>
</evidence>
<keyword evidence="1" id="KW-0472">Membrane</keyword>
<proteinExistence type="predicted"/>
<dbReference type="InterPro" id="IPR013694">
    <property type="entry name" value="VIT"/>
</dbReference>
<sequence>NKILGLSSKTFAIDCGIMESWNYGIMGALTIMAIFGFSALAYSQEVSIPGRVTDSTDQTLSPYFFIKSDNPEVDQLPLKETAAKVNIAGVIADVTITQVYENQGKNTLEAIYVFPASTRAAVYSMKMTIGEREIFAIIQEKELARQNYEQAMAEGKTASLLEQKRPNVFQMNVANILPGDIIKVELSYTELLVPESGVYEFVYPTVVGPRYSNQ</sequence>
<dbReference type="Pfam" id="PF08487">
    <property type="entry name" value="VIT"/>
    <property type="match status" value="1"/>
</dbReference>
<comment type="caution">
    <text evidence="3">The sequence shown here is derived from an EMBL/GenBank/DDBJ whole genome shotgun (WGS) entry which is preliminary data.</text>
</comment>
<gene>
    <name evidence="3" type="ORF">S03H2_64641</name>
</gene>
<feature type="non-terminal residue" evidence="3">
    <location>
        <position position="1"/>
    </location>
</feature>
<dbReference type="AlphaFoldDB" id="X1IEY3"/>
<protein>
    <recommendedName>
        <fullName evidence="2">VIT domain-containing protein</fullName>
    </recommendedName>
</protein>
<organism evidence="3">
    <name type="scientific">marine sediment metagenome</name>
    <dbReference type="NCBI Taxonomy" id="412755"/>
    <lineage>
        <taxon>unclassified sequences</taxon>
        <taxon>metagenomes</taxon>
        <taxon>ecological metagenomes</taxon>
    </lineage>
</organism>
<evidence type="ECO:0000313" key="3">
    <source>
        <dbReference type="EMBL" id="GAH80272.1"/>
    </source>
</evidence>
<evidence type="ECO:0000256" key="1">
    <source>
        <dbReference type="SAM" id="Phobius"/>
    </source>
</evidence>
<dbReference type="EMBL" id="BARU01042016">
    <property type="protein sequence ID" value="GAH80272.1"/>
    <property type="molecule type" value="Genomic_DNA"/>
</dbReference>